<keyword evidence="3" id="KW-1185">Reference proteome</keyword>
<dbReference type="Proteomes" id="UP000186559">
    <property type="component" value="Plasmid pTPRO6"/>
</dbReference>
<keyword evidence="2" id="KW-0614">Plasmid</keyword>
<name>A0A1U7DDW2_9RHOB</name>
<organism evidence="2 3">
    <name type="scientific">Salipiger profundus</name>
    <dbReference type="NCBI Taxonomy" id="1229727"/>
    <lineage>
        <taxon>Bacteria</taxon>
        <taxon>Pseudomonadati</taxon>
        <taxon>Pseudomonadota</taxon>
        <taxon>Alphaproteobacteria</taxon>
        <taxon>Rhodobacterales</taxon>
        <taxon>Roseobacteraceae</taxon>
        <taxon>Salipiger</taxon>
    </lineage>
</organism>
<keyword evidence="2" id="KW-0378">Hydrolase</keyword>
<gene>
    <name evidence="2" type="ORF">Ga0080559_TMP5150</name>
</gene>
<dbReference type="GO" id="GO:0005737">
    <property type="term" value="C:cytoplasm"/>
    <property type="evidence" value="ECO:0007669"/>
    <property type="project" value="TreeGrafter"/>
</dbReference>
<evidence type="ECO:0000259" key="1">
    <source>
        <dbReference type="Pfam" id="PF00149"/>
    </source>
</evidence>
<dbReference type="InterPro" id="IPR004843">
    <property type="entry name" value="Calcineurin-like_PHP"/>
</dbReference>
<dbReference type="Gene3D" id="3.60.21.10">
    <property type="match status" value="1"/>
</dbReference>
<protein>
    <submittedName>
        <fullName evidence="2">Serine/threonine protein phosphatase 1</fullName>
        <ecNumber evidence="2">3.1.3.16</ecNumber>
    </submittedName>
</protein>
<evidence type="ECO:0000313" key="3">
    <source>
        <dbReference type="Proteomes" id="UP000186559"/>
    </source>
</evidence>
<dbReference type="GO" id="GO:0008803">
    <property type="term" value="F:bis(5'-nucleosyl)-tetraphosphatase (symmetrical) activity"/>
    <property type="evidence" value="ECO:0007669"/>
    <property type="project" value="TreeGrafter"/>
</dbReference>
<dbReference type="GO" id="GO:0110154">
    <property type="term" value="P:RNA decapping"/>
    <property type="evidence" value="ECO:0007669"/>
    <property type="project" value="TreeGrafter"/>
</dbReference>
<reference evidence="2 3" key="1">
    <citation type="submission" date="2016-03" db="EMBL/GenBank/DDBJ databases">
        <title>Deep-sea bacteria in the southern Pacific.</title>
        <authorList>
            <person name="Tang K."/>
        </authorList>
    </citation>
    <scope>NUCLEOTIDE SEQUENCE [LARGE SCALE GENOMIC DNA]</scope>
    <source>
        <strain evidence="2 3">JLT2016</strain>
        <plasmid evidence="3">Plasmid ptpro6</plasmid>
    </source>
</reference>
<dbReference type="SUPFAM" id="SSF56300">
    <property type="entry name" value="Metallo-dependent phosphatases"/>
    <property type="match status" value="1"/>
</dbReference>
<evidence type="ECO:0000313" key="2">
    <source>
        <dbReference type="EMBL" id="APX26250.1"/>
    </source>
</evidence>
<sequence length="274" mass="30917">MKPDPSSLKYIGRNTVSDYLTFMIFRFRKKKTLKPIFDAPLRPEVPFFAIGDLHGCDSLFRKLLSSLEELAPSEARLVLVGDYVDRGDDSAEVLRRLFRMQADAGEEMMICLKGNHDQMLLDFLDDPQGTGPRWLRYGGLQTLASYGLQGVPQTAPETRWLETRDRLREAVSADIEHWLRALPTRWQTGNVMVCHAGADPMRPPEEQSDRSLLWGHPEFESTPRNDGTWVVHGHTITDHPRPESGRIPVDTGAYATGRLTAALVETGKVQFLST</sequence>
<proteinExistence type="predicted"/>
<dbReference type="AlphaFoldDB" id="A0A1U7DDW2"/>
<dbReference type="InterPro" id="IPR029052">
    <property type="entry name" value="Metallo-depent_PP-like"/>
</dbReference>
<accession>A0A1U7DDW2</accession>
<dbReference type="PANTHER" id="PTHR42850:SF4">
    <property type="entry name" value="ZINC-DEPENDENT ENDOPOLYPHOSPHATASE"/>
    <property type="match status" value="1"/>
</dbReference>
<dbReference type="GO" id="GO:0004722">
    <property type="term" value="F:protein serine/threonine phosphatase activity"/>
    <property type="evidence" value="ECO:0007669"/>
    <property type="project" value="UniProtKB-EC"/>
</dbReference>
<dbReference type="KEGG" id="tpro:Ga0080559_TMP5150"/>
<dbReference type="InterPro" id="IPR050126">
    <property type="entry name" value="Ap4A_hydrolase"/>
</dbReference>
<dbReference type="CDD" id="cd00144">
    <property type="entry name" value="MPP_PPP_family"/>
    <property type="match status" value="1"/>
</dbReference>
<dbReference type="PANTHER" id="PTHR42850">
    <property type="entry name" value="METALLOPHOSPHOESTERASE"/>
    <property type="match status" value="1"/>
</dbReference>
<dbReference type="Pfam" id="PF00149">
    <property type="entry name" value="Metallophos"/>
    <property type="match status" value="1"/>
</dbReference>
<dbReference type="EMBL" id="CP014802">
    <property type="protein sequence ID" value="APX26250.1"/>
    <property type="molecule type" value="Genomic_DNA"/>
</dbReference>
<dbReference type="EC" id="3.1.3.16" evidence="2"/>
<feature type="domain" description="Calcineurin-like phosphoesterase" evidence="1">
    <location>
        <begin position="46"/>
        <end position="235"/>
    </location>
</feature>
<geneLocation type="plasmid" evidence="3">
    <name>ptpro6</name>
</geneLocation>